<feature type="transmembrane region" description="Helical" evidence="8">
    <location>
        <begin position="6"/>
        <end position="28"/>
    </location>
</feature>
<keyword evidence="11" id="KW-1185">Reference proteome</keyword>
<feature type="domain" description="Methylamine utilisation protein MauE" evidence="9">
    <location>
        <begin position="9"/>
        <end position="137"/>
    </location>
</feature>
<evidence type="ECO:0000256" key="5">
    <source>
        <dbReference type="ARBA" id="ARBA00022692"/>
    </source>
</evidence>
<dbReference type="GO" id="GO:0030416">
    <property type="term" value="P:methylamine metabolic process"/>
    <property type="evidence" value="ECO:0007669"/>
    <property type="project" value="InterPro"/>
</dbReference>
<reference evidence="10 11" key="1">
    <citation type="journal article" date="2015" name="Stand. Genomic Sci.">
        <title>Genomic Encyclopedia of Bacterial and Archaeal Type Strains, Phase III: the genomes of soil and plant-associated and newly described type strains.</title>
        <authorList>
            <person name="Whitman W.B."/>
            <person name="Woyke T."/>
            <person name="Klenk H.P."/>
            <person name="Zhou Y."/>
            <person name="Lilburn T.G."/>
            <person name="Beck B.J."/>
            <person name="De Vos P."/>
            <person name="Vandamme P."/>
            <person name="Eisen J.A."/>
            <person name="Garrity G."/>
            <person name="Hugenholtz P."/>
            <person name="Kyrpides N.C."/>
        </authorList>
    </citation>
    <scope>NUCLEOTIDE SEQUENCE [LARGE SCALE GENOMIC DNA]</scope>
    <source>
        <strain evidence="10 11">CGMCC 1.5364</strain>
    </source>
</reference>
<dbReference type="AlphaFoldDB" id="A0A562NSG3"/>
<evidence type="ECO:0000256" key="3">
    <source>
        <dbReference type="ARBA" id="ARBA00004856"/>
    </source>
</evidence>
<keyword evidence="7 8" id="KW-0472">Membrane</keyword>
<gene>
    <name evidence="10" type="ORF">IQ24_01666</name>
</gene>
<comment type="caution">
    <text evidence="10">The sequence shown here is derived from an EMBL/GenBank/DDBJ whole genome shotgun (WGS) entry which is preliminary data.</text>
</comment>
<comment type="function">
    <text evidence="1">May be specifically involved in the processing, transport, and/or maturation of the MADH beta-subunit.</text>
</comment>
<evidence type="ECO:0000313" key="10">
    <source>
        <dbReference type="EMBL" id="TWI35157.1"/>
    </source>
</evidence>
<feature type="transmembrane region" description="Helical" evidence="8">
    <location>
        <begin position="78"/>
        <end position="98"/>
    </location>
</feature>
<dbReference type="UniPathway" id="UPA00895"/>
<name>A0A562NSG3_9RHOB</name>
<dbReference type="EMBL" id="VLKU01000004">
    <property type="protein sequence ID" value="TWI35157.1"/>
    <property type="molecule type" value="Genomic_DNA"/>
</dbReference>
<keyword evidence="6 8" id="KW-1133">Transmembrane helix</keyword>
<feature type="transmembrane region" description="Helical" evidence="8">
    <location>
        <begin position="49"/>
        <end position="72"/>
    </location>
</feature>
<evidence type="ECO:0000256" key="7">
    <source>
        <dbReference type="ARBA" id="ARBA00023136"/>
    </source>
</evidence>
<proteinExistence type="predicted"/>
<comment type="pathway">
    <text evidence="3">One-carbon metabolism; methylamine degradation.</text>
</comment>
<dbReference type="InterPro" id="IPR009908">
    <property type="entry name" value="Methylamine_util_MauE"/>
</dbReference>
<accession>A0A562NSG3</accession>
<organism evidence="10 11">
    <name type="scientific">Paracoccus sulfuroxidans</name>
    <dbReference type="NCBI Taxonomy" id="384678"/>
    <lineage>
        <taxon>Bacteria</taxon>
        <taxon>Pseudomonadati</taxon>
        <taxon>Pseudomonadota</taxon>
        <taxon>Alphaproteobacteria</taxon>
        <taxon>Rhodobacterales</taxon>
        <taxon>Paracoccaceae</taxon>
        <taxon>Paracoccus</taxon>
    </lineage>
</organism>
<evidence type="ECO:0000256" key="1">
    <source>
        <dbReference type="ARBA" id="ARBA00003475"/>
    </source>
</evidence>
<dbReference type="OrthoDB" id="4462029at2"/>
<evidence type="ECO:0000313" key="11">
    <source>
        <dbReference type="Proteomes" id="UP000316225"/>
    </source>
</evidence>
<evidence type="ECO:0000259" key="9">
    <source>
        <dbReference type="Pfam" id="PF07291"/>
    </source>
</evidence>
<sequence length="186" mass="19369">MEEFLSQPMLLWCLRVFLALMFATAAVSKLQNVEEFYGVVRNFRLVPDAASRALALVLPVLELAIAAGLLIGPLAVPAAFTAAALLLVFAVALGINVARGRTYIDCGCFRNGLKQTVSWLLVGRNIVLTALALVVAYGLPQAVPAGLAEIATGILAGTTGMALYVCASLLGGISAQQAQNSSAKGH</sequence>
<comment type="subcellular location">
    <subcellularLocation>
        <location evidence="2">Membrane</location>
        <topology evidence="2">Multi-pass membrane protein</topology>
    </subcellularLocation>
</comment>
<dbReference type="Pfam" id="PF07291">
    <property type="entry name" value="MauE"/>
    <property type="match status" value="1"/>
</dbReference>
<dbReference type="Proteomes" id="UP000316225">
    <property type="component" value="Unassembled WGS sequence"/>
</dbReference>
<protein>
    <recommendedName>
        <fullName evidence="4">Methylamine utilization protein MauE</fullName>
    </recommendedName>
</protein>
<feature type="transmembrane region" description="Helical" evidence="8">
    <location>
        <begin position="119"/>
        <end position="138"/>
    </location>
</feature>
<keyword evidence="5 8" id="KW-0812">Transmembrane</keyword>
<feature type="transmembrane region" description="Helical" evidence="8">
    <location>
        <begin position="150"/>
        <end position="173"/>
    </location>
</feature>
<evidence type="ECO:0000256" key="2">
    <source>
        <dbReference type="ARBA" id="ARBA00004141"/>
    </source>
</evidence>
<evidence type="ECO:0000256" key="6">
    <source>
        <dbReference type="ARBA" id="ARBA00022989"/>
    </source>
</evidence>
<evidence type="ECO:0000256" key="8">
    <source>
        <dbReference type="SAM" id="Phobius"/>
    </source>
</evidence>
<dbReference type="RefSeq" id="WP_145397418.1">
    <property type="nucleotide sequence ID" value="NZ_VLKU01000004.1"/>
</dbReference>
<evidence type="ECO:0000256" key="4">
    <source>
        <dbReference type="ARBA" id="ARBA00019078"/>
    </source>
</evidence>
<dbReference type="GO" id="GO:0016020">
    <property type="term" value="C:membrane"/>
    <property type="evidence" value="ECO:0007669"/>
    <property type="project" value="UniProtKB-SubCell"/>
</dbReference>